<organism evidence="3 4">
    <name type="scientific">Bombus vosnesenskii</name>
    <dbReference type="NCBI Taxonomy" id="207650"/>
    <lineage>
        <taxon>Eukaryota</taxon>
        <taxon>Metazoa</taxon>
        <taxon>Ecdysozoa</taxon>
        <taxon>Arthropoda</taxon>
        <taxon>Hexapoda</taxon>
        <taxon>Insecta</taxon>
        <taxon>Pterygota</taxon>
        <taxon>Neoptera</taxon>
        <taxon>Endopterygota</taxon>
        <taxon>Hymenoptera</taxon>
        <taxon>Apocrita</taxon>
        <taxon>Aculeata</taxon>
        <taxon>Apoidea</taxon>
        <taxon>Anthophila</taxon>
        <taxon>Apidae</taxon>
        <taxon>Bombus</taxon>
        <taxon>Pyrobombus</taxon>
    </lineage>
</organism>
<proteinExistence type="inferred from homology"/>
<evidence type="ECO:0000256" key="1">
    <source>
        <dbReference type="ARBA" id="ARBA00006137"/>
    </source>
</evidence>
<dbReference type="Proteomes" id="UP000504631">
    <property type="component" value="Unplaced"/>
</dbReference>
<dbReference type="InterPro" id="IPR028227">
    <property type="entry name" value="UPF0449"/>
</dbReference>
<dbReference type="Pfam" id="PF15136">
    <property type="entry name" value="UPF0449"/>
    <property type="match status" value="1"/>
</dbReference>
<gene>
    <name evidence="4" type="primary">LOC117230200</name>
</gene>
<feature type="coiled-coil region" evidence="2">
    <location>
        <begin position="92"/>
        <end position="126"/>
    </location>
</feature>
<keyword evidence="2" id="KW-0175">Coiled coil</keyword>
<comment type="similarity">
    <text evidence="1">Belongs to the UPF0449 family.</text>
</comment>
<dbReference type="GeneID" id="117230200"/>
<dbReference type="AlphaFoldDB" id="A0A6J3JSP7"/>
<dbReference type="RefSeq" id="XP_033343244.1">
    <property type="nucleotide sequence ID" value="XM_033487353.1"/>
</dbReference>
<evidence type="ECO:0000256" key="2">
    <source>
        <dbReference type="SAM" id="Coils"/>
    </source>
</evidence>
<accession>A0A6J3JSP7</accession>
<protein>
    <submittedName>
        <fullName evidence="4">UPF0449 protein C19orf25 homolog</fullName>
    </submittedName>
</protein>
<evidence type="ECO:0000313" key="4">
    <source>
        <dbReference type="RefSeq" id="XP_033343244.1"/>
    </source>
</evidence>
<dbReference type="PANTHER" id="PTHR34766">
    <property type="entry name" value="UPF0449 PROTEIN C19ORF25"/>
    <property type="match status" value="1"/>
</dbReference>
<reference evidence="4" key="1">
    <citation type="submission" date="2025-08" db="UniProtKB">
        <authorList>
            <consortium name="RefSeq"/>
        </authorList>
    </citation>
    <scope>IDENTIFICATION</scope>
    <source>
        <tissue evidence="4">Muscle</tissue>
    </source>
</reference>
<keyword evidence="3" id="KW-1185">Reference proteome</keyword>
<name>A0A6J3JSP7_9HYME</name>
<sequence>MILMLIDLSDYVYLYEYIIKLNMFSNKKNNLPPRPHIPDSEHILEDLNNAPIDDIAFKIINKDKTFGEHSINTNTSDTYQKVKMYLSIKQQLRYLETTLAEREQQLKADNEEIRKLADNIKKQAQAALIT</sequence>
<dbReference type="PANTHER" id="PTHR34766:SF1">
    <property type="entry name" value="UPF0449 PROTEIN C19ORF25"/>
    <property type="match status" value="1"/>
</dbReference>
<dbReference type="KEGG" id="bvk:117230200"/>
<evidence type="ECO:0000313" key="3">
    <source>
        <dbReference type="Proteomes" id="UP000504631"/>
    </source>
</evidence>